<dbReference type="Proteomes" id="UP000008281">
    <property type="component" value="Unassembled WGS sequence"/>
</dbReference>
<protein>
    <submittedName>
        <fullName evidence="1">Uncharacterized protein</fullName>
    </submittedName>
</protein>
<dbReference type="AlphaFoldDB" id="E3N3E4"/>
<accession>E3N3E4</accession>
<dbReference type="HOGENOM" id="CLU_3360213_0_0_1"/>
<sequence length="36" mass="4139">MKPSELREMVIQTDDGSKKATIRFDTGFMEMSITPF</sequence>
<keyword evidence="2" id="KW-1185">Reference proteome</keyword>
<dbReference type="InParanoid" id="E3N3E4"/>
<dbReference type="EMBL" id="DS268519">
    <property type="protein sequence ID" value="EFO85064.1"/>
    <property type="molecule type" value="Genomic_DNA"/>
</dbReference>
<organism evidence="2">
    <name type="scientific">Caenorhabditis remanei</name>
    <name type="common">Caenorhabditis vulgaris</name>
    <dbReference type="NCBI Taxonomy" id="31234"/>
    <lineage>
        <taxon>Eukaryota</taxon>
        <taxon>Metazoa</taxon>
        <taxon>Ecdysozoa</taxon>
        <taxon>Nematoda</taxon>
        <taxon>Chromadorea</taxon>
        <taxon>Rhabditida</taxon>
        <taxon>Rhabditina</taxon>
        <taxon>Rhabditomorpha</taxon>
        <taxon>Rhabditoidea</taxon>
        <taxon>Rhabditidae</taxon>
        <taxon>Peloderinae</taxon>
        <taxon>Caenorhabditis</taxon>
    </lineage>
</organism>
<gene>
    <name evidence="1" type="ORF">CRE_21979</name>
</gene>
<evidence type="ECO:0000313" key="2">
    <source>
        <dbReference type="Proteomes" id="UP000008281"/>
    </source>
</evidence>
<name>E3N3E4_CAERE</name>
<reference evidence="1" key="1">
    <citation type="submission" date="2007-07" db="EMBL/GenBank/DDBJ databases">
        <title>PCAP assembly of the Caenorhabditis remanei genome.</title>
        <authorList>
            <consortium name="The Caenorhabditis remanei Sequencing Consortium"/>
            <person name="Wilson R.K."/>
        </authorList>
    </citation>
    <scope>NUCLEOTIDE SEQUENCE [LARGE SCALE GENOMIC DNA]</scope>
    <source>
        <strain evidence="1">PB4641</strain>
    </source>
</reference>
<proteinExistence type="predicted"/>
<evidence type="ECO:0000313" key="1">
    <source>
        <dbReference type="EMBL" id="EFO85064.1"/>
    </source>
</evidence>